<evidence type="ECO:0000259" key="7">
    <source>
        <dbReference type="Pfam" id="PF03755"/>
    </source>
</evidence>
<evidence type="ECO:0000259" key="8">
    <source>
        <dbReference type="Pfam" id="PF08340"/>
    </source>
</evidence>
<proteinExistence type="inferred from homology"/>
<dbReference type="EMBL" id="DQWS01000185">
    <property type="protein sequence ID" value="HDD53408.1"/>
    <property type="molecule type" value="Genomic_DNA"/>
</dbReference>
<keyword evidence="3" id="KW-0255">Endonuclease</keyword>
<comment type="caution">
    <text evidence="9">The sequence shown here is derived from an EMBL/GenBank/DDBJ whole genome shotgun (WGS) entry which is preliminary data.</text>
</comment>
<dbReference type="Pfam" id="PF08340">
    <property type="entry name" value="YicC-like_C"/>
    <property type="match status" value="1"/>
</dbReference>
<dbReference type="InterPro" id="IPR013551">
    <property type="entry name" value="YicC-like_C"/>
</dbReference>
<comment type="cofactor">
    <cofactor evidence="1">
        <name>a divalent metal cation</name>
        <dbReference type="ChEBI" id="CHEBI:60240"/>
    </cofactor>
</comment>
<protein>
    <submittedName>
        <fullName evidence="9">YicC family protein</fullName>
    </submittedName>
</protein>
<dbReference type="PANTHER" id="PTHR30636:SF3">
    <property type="entry name" value="UPF0701 PROTEIN YICC"/>
    <property type="match status" value="1"/>
</dbReference>
<dbReference type="NCBIfam" id="TIGR00255">
    <property type="entry name" value="YicC/YloC family endoribonuclease"/>
    <property type="match status" value="1"/>
</dbReference>
<dbReference type="InterPro" id="IPR013527">
    <property type="entry name" value="YicC-like_N"/>
</dbReference>
<sequence length="292" mass="33624">MNPLRSMTGYGRGSYQGKGILVEVEVRSVNHRFLEANLHLPRFLIALEPHIRRKLKEACHRGKLDLYFIITPLEESPKTVEVDTHLAKAMWKAMEEVAKRLGRKEELNLSLLFSRQEIFSVSEKEQDPQVLRETVEKALEKALDQLLAHRVQEGEKLKEDLSDRLNTMGKILDEIRERASHLPLIYKEKLQKRLEELQAEVSPERVAQEAAIIAEKIDITEEIVRLDCHLEAFRKTLEEGSPCGKKLDFLAQEILRETNTIASKGQDTQVAHLVVDLKGEIEKIREQVQNIE</sequence>
<evidence type="ECO:0000256" key="4">
    <source>
        <dbReference type="ARBA" id="ARBA00022801"/>
    </source>
</evidence>
<dbReference type="GO" id="GO:0016787">
    <property type="term" value="F:hydrolase activity"/>
    <property type="evidence" value="ECO:0007669"/>
    <property type="project" value="UniProtKB-KW"/>
</dbReference>
<gene>
    <name evidence="9" type="ORF">ENF32_05005</name>
</gene>
<dbReference type="Pfam" id="PF03755">
    <property type="entry name" value="YicC-like_N"/>
    <property type="match status" value="1"/>
</dbReference>
<feature type="coiled-coil region" evidence="6">
    <location>
        <begin position="158"/>
        <end position="207"/>
    </location>
</feature>
<name>A0A7C0U6N8_9BACT</name>
<keyword evidence="4" id="KW-0378">Hydrolase</keyword>
<evidence type="ECO:0000256" key="3">
    <source>
        <dbReference type="ARBA" id="ARBA00022759"/>
    </source>
</evidence>
<dbReference type="InterPro" id="IPR005229">
    <property type="entry name" value="YicC/YloC-like"/>
</dbReference>
<keyword evidence="2" id="KW-0540">Nuclease</keyword>
<comment type="similarity">
    <text evidence="5">Belongs to the YicC/YloC family.</text>
</comment>
<evidence type="ECO:0000256" key="2">
    <source>
        <dbReference type="ARBA" id="ARBA00022722"/>
    </source>
</evidence>
<dbReference type="AlphaFoldDB" id="A0A7C0U6N8"/>
<evidence type="ECO:0000256" key="5">
    <source>
        <dbReference type="ARBA" id="ARBA00035648"/>
    </source>
</evidence>
<evidence type="ECO:0000256" key="6">
    <source>
        <dbReference type="SAM" id="Coils"/>
    </source>
</evidence>
<reference evidence="9" key="1">
    <citation type="journal article" date="2020" name="mSystems">
        <title>Genome- and Community-Level Interaction Insights into Carbon Utilization and Element Cycling Functions of Hydrothermarchaeota in Hydrothermal Sediment.</title>
        <authorList>
            <person name="Zhou Z."/>
            <person name="Liu Y."/>
            <person name="Xu W."/>
            <person name="Pan J."/>
            <person name="Luo Z.H."/>
            <person name="Li M."/>
        </authorList>
    </citation>
    <scope>NUCLEOTIDE SEQUENCE [LARGE SCALE GENOMIC DNA]</scope>
    <source>
        <strain evidence="9">HyVt-115</strain>
    </source>
</reference>
<feature type="domain" description="Endoribonuclease YicC-like N-terminal" evidence="7">
    <location>
        <begin position="4"/>
        <end position="158"/>
    </location>
</feature>
<evidence type="ECO:0000256" key="1">
    <source>
        <dbReference type="ARBA" id="ARBA00001968"/>
    </source>
</evidence>
<feature type="domain" description="Endoribonuclease YicC-like C-terminal" evidence="8">
    <location>
        <begin position="175"/>
        <end position="292"/>
    </location>
</feature>
<keyword evidence="6" id="KW-0175">Coiled coil</keyword>
<accession>A0A7C0U6N8</accession>
<dbReference type="GO" id="GO:0004521">
    <property type="term" value="F:RNA endonuclease activity"/>
    <property type="evidence" value="ECO:0007669"/>
    <property type="project" value="InterPro"/>
</dbReference>
<organism evidence="9">
    <name type="scientific">Thermosulfidibacter takaii</name>
    <dbReference type="NCBI Taxonomy" id="412593"/>
    <lineage>
        <taxon>Bacteria</taxon>
        <taxon>Pseudomonadati</taxon>
        <taxon>Thermosulfidibacterota</taxon>
        <taxon>Thermosulfidibacteria</taxon>
        <taxon>Thermosulfidibacterales</taxon>
        <taxon>Thermosulfidibacteraceae</taxon>
    </lineage>
</organism>
<dbReference type="PANTHER" id="PTHR30636">
    <property type="entry name" value="UPF0701 PROTEIN YICC"/>
    <property type="match status" value="1"/>
</dbReference>
<evidence type="ECO:0000313" key="9">
    <source>
        <dbReference type="EMBL" id="HDD53408.1"/>
    </source>
</evidence>
<dbReference type="Proteomes" id="UP000885690">
    <property type="component" value="Unassembled WGS sequence"/>
</dbReference>